<proteinExistence type="predicted"/>
<keyword evidence="2" id="KW-1185">Reference proteome</keyword>
<comment type="caution">
    <text evidence="1">The sequence shown here is derived from an EMBL/GenBank/DDBJ whole genome shotgun (WGS) entry which is preliminary data.</text>
</comment>
<dbReference type="AlphaFoldDB" id="A0A9P5Q3I3"/>
<protein>
    <submittedName>
        <fullName evidence="1">Uncharacterized protein</fullName>
    </submittedName>
</protein>
<gene>
    <name evidence="1" type="ORF">BDP27DRAFT_1317340</name>
</gene>
<reference evidence="1" key="1">
    <citation type="submission" date="2020-11" db="EMBL/GenBank/DDBJ databases">
        <authorList>
            <consortium name="DOE Joint Genome Institute"/>
            <person name="Ahrendt S."/>
            <person name="Riley R."/>
            <person name="Andreopoulos W."/>
            <person name="Labutti K."/>
            <person name="Pangilinan J."/>
            <person name="Ruiz-Duenas F.J."/>
            <person name="Barrasa J.M."/>
            <person name="Sanchez-Garcia M."/>
            <person name="Camarero S."/>
            <person name="Miyauchi S."/>
            <person name="Serrano A."/>
            <person name="Linde D."/>
            <person name="Babiker R."/>
            <person name="Drula E."/>
            <person name="Ayuso-Fernandez I."/>
            <person name="Pacheco R."/>
            <person name="Padilla G."/>
            <person name="Ferreira P."/>
            <person name="Barriuso J."/>
            <person name="Kellner H."/>
            <person name="Castanera R."/>
            <person name="Alfaro M."/>
            <person name="Ramirez L."/>
            <person name="Pisabarro A.G."/>
            <person name="Kuo A."/>
            <person name="Tritt A."/>
            <person name="Lipzen A."/>
            <person name="He G."/>
            <person name="Yan M."/>
            <person name="Ng V."/>
            <person name="Cullen D."/>
            <person name="Martin F."/>
            <person name="Rosso M.-N."/>
            <person name="Henrissat B."/>
            <person name="Hibbett D."/>
            <person name="Martinez A.T."/>
            <person name="Grigoriev I.V."/>
        </authorList>
    </citation>
    <scope>NUCLEOTIDE SEQUENCE</scope>
    <source>
        <strain evidence="1">AH 40177</strain>
    </source>
</reference>
<evidence type="ECO:0000313" key="2">
    <source>
        <dbReference type="Proteomes" id="UP000772434"/>
    </source>
</evidence>
<organism evidence="1 2">
    <name type="scientific">Rhodocollybia butyracea</name>
    <dbReference type="NCBI Taxonomy" id="206335"/>
    <lineage>
        <taxon>Eukaryota</taxon>
        <taxon>Fungi</taxon>
        <taxon>Dikarya</taxon>
        <taxon>Basidiomycota</taxon>
        <taxon>Agaricomycotina</taxon>
        <taxon>Agaricomycetes</taxon>
        <taxon>Agaricomycetidae</taxon>
        <taxon>Agaricales</taxon>
        <taxon>Marasmiineae</taxon>
        <taxon>Omphalotaceae</taxon>
        <taxon>Rhodocollybia</taxon>
    </lineage>
</organism>
<dbReference type="EMBL" id="JADNRY010000014">
    <property type="protein sequence ID" value="KAF9074124.1"/>
    <property type="molecule type" value="Genomic_DNA"/>
</dbReference>
<accession>A0A9P5Q3I3</accession>
<name>A0A9P5Q3I3_9AGAR</name>
<sequence length="73" mass="7903">MPRIKPVVSQWILVLISKRTKTQPCLQNLCGALAMLVQRGGSTAVDTRSAYVTLPRSHRPSGSSDLVLGCIIL</sequence>
<dbReference type="Proteomes" id="UP000772434">
    <property type="component" value="Unassembled WGS sequence"/>
</dbReference>
<evidence type="ECO:0000313" key="1">
    <source>
        <dbReference type="EMBL" id="KAF9074124.1"/>
    </source>
</evidence>
<feature type="non-terminal residue" evidence="1">
    <location>
        <position position="1"/>
    </location>
</feature>